<evidence type="ECO:0000313" key="5">
    <source>
        <dbReference type="Proteomes" id="UP000824093"/>
    </source>
</evidence>
<organism evidence="4 5">
    <name type="scientific">Candidatus Merdicola faecigallinarum</name>
    <dbReference type="NCBI Taxonomy" id="2840862"/>
    <lineage>
        <taxon>Bacteria</taxon>
        <taxon>Bacillati</taxon>
        <taxon>Bacillota</taxon>
        <taxon>Clostridia</taxon>
        <taxon>Candidatus Merdicola</taxon>
    </lineage>
</organism>
<keyword evidence="1" id="KW-0472">Membrane</keyword>
<sequence length="360" mass="41048">MSRKEKRKEKKKKIATKNKVLIAILIMVLIIAAGLGIWKFIIEKQEVEEVPISLGEEQGIEDVKEPEKTVQIFSGNDRPIAVMIDNHKGAWPQAGLNNAYCVYEIIVEGGETRLMALFKGKEDQIIGPVRSARHYFLDYAMENDAIYTHYGWSPQAESDIRTYKVQNINGISESSKDFWRIKQKSAPHNVLTNISNIKKIAERKEYRTTSDQKSVLNYSADEIELASQQVANTVTIPYSTLHTTSYVYDPETKLYTRYARNTKQTDYNTKEAITTKNIIITFAENYTLKDGENKDRQGLKNIGTKDGYYITNGKAIPIVCEKKDRDSQTIYKDMNGNIIQVNDGNTFINICPIDSKVTFE</sequence>
<dbReference type="Pfam" id="PF11258">
    <property type="entry name" value="DUF3048"/>
    <property type="match status" value="1"/>
</dbReference>
<protein>
    <submittedName>
        <fullName evidence="4">DUF3048 domain-containing protein</fullName>
    </submittedName>
</protein>
<keyword evidence="1" id="KW-1133">Transmembrane helix</keyword>
<proteinExistence type="predicted"/>
<gene>
    <name evidence="4" type="ORF">IAB70_07480</name>
</gene>
<dbReference type="Proteomes" id="UP000824093">
    <property type="component" value="Unassembled WGS sequence"/>
</dbReference>
<dbReference type="AlphaFoldDB" id="A0A9D1M2J8"/>
<evidence type="ECO:0000256" key="1">
    <source>
        <dbReference type="SAM" id="Phobius"/>
    </source>
</evidence>
<dbReference type="InterPro" id="IPR035328">
    <property type="entry name" value="DUF3048_C"/>
</dbReference>
<feature type="transmembrane region" description="Helical" evidence="1">
    <location>
        <begin position="20"/>
        <end position="41"/>
    </location>
</feature>
<accession>A0A9D1M2J8</accession>
<dbReference type="Pfam" id="PF17479">
    <property type="entry name" value="DUF3048_C"/>
    <property type="match status" value="1"/>
</dbReference>
<dbReference type="InterPro" id="IPR023158">
    <property type="entry name" value="YerB-like_sf"/>
</dbReference>
<dbReference type="Gene3D" id="3.50.90.10">
    <property type="entry name" value="YerB-like"/>
    <property type="match status" value="1"/>
</dbReference>
<feature type="domain" description="DUF3048" evidence="2">
    <location>
        <begin position="76"/>
        <end position="206"/>
    </location>
</feature>
<evidence type="ECO:0000313" key="4">
    <source>
        <dbReference type="EMBL" id="HIU52428.1"/>
    </source>
</evidence>
<reference evidence="4" key="1">
    <citation type="submission" date="2020-10" db="EMBL/GenBank/DDBJ databases">
        <authorList>
            <person name="Gilroy R."/>
        </authorList>
    </citation>
    <scope>NUCLEOTIDE SEQUENCE</scope>
    <source>
        <strain evidence="4">CHK195-15760</strain>
    </source>
</reference>
<evidence type="ECO:0000259" key="2">
    <source>
        <dbReference type="Pfam" id="PF11258"/>
    </source>
</evidence>
<dbReference type="SUPFAM" id="SSF159774">
    <property type="entry name" value="YerB-like"/>
    <property type="match status" value="1"/>
</dbReference>
<keyword evidence="1" id="KW-0812">Transmembrane</keyword>
<comment type="caution">
    <text evidence="4">The sequence shown here is derived from an EMBL/GenBank/DDBJ whole genome shotgun (WGS) entry which is preliminary data.</text>
</comment>
<evidence type="ECO:0000259" key="3">
    <source>
        <dbReference type="Pfam" id="PF17479"/>
    </source>
</evidence>
<dbReference type="EMBL" id="DVNH01000063">
    <property type="protein sequence ID" value="HIU52428.1"/>
    <property type="molecule type" value="Genomic_DNA"/>
</dbReference>
<feature type="domain" description="DUF3048" evidence="3">
    <location>
        <begin position="234"/>
        <end position="348"/>
    </location>
</feature>
<dbReference type="InterPro" id="IPR021416">
    <property type="entry name" value="DUF3048_N"/>
</dbReference>
<name>A0A9D1M2J8_9FIRM</name>
<reference evidence="4" key="2">
    <citation type="journal article" date="2021" name="PeerJ">
        <title>Extensive microbial diversity within the chicken gut microbiome revealed by metagenomics and culture.</title>
        <authorList>
            <person name="Gilroy R."/>
            <person name="Ravi A."/>
            <person name="Getino M."/>
            <person name="Pursley I."/>
            <person name="Horton D.L."/>
            <person name="Alikhan N.F."/>
            <person name="Baker D."/>
            <person name="Gharbi K."/>
            <person name="Hall N."/>
            <person name="Watson M."/>
            <person name="Adriaenssens E.M."/>
            <person name="Foster-Nyarko E."/>
            <person name="Jarju S."/>
            <person name="Secka A."/>
            <person name="Antonio M."/>
            <person name="Oren A."/>
            <person name="Chaudhuri R.R."/>
            <person name="La Ragione R."/>
            <person name="Hildebrand F."/>
            <person name="Pallen M.J."/>
        </authorList>
    </citation>
    <scope>NUCLEOTIDE SEQUENCE</scope>
    <source>
        <strain evidence="4">CHK195-15760</strain>
    </source>
</reference>